<evidence type="ECO:0000256" key="2">
    <source>
        <dbReference type="SAM" id="MobiDB-lite"/>
    </source>
</evidence>
<dbReference type="PANTHER" id="PTHR11102:SF147">
    <property type="entry name" value="SEL1L ADAPTOR SUBUNIT OF ERAD E3 UBIQUITIN LIGASE"/>
    <property type="match status" value="1"/>
</dbReference>
<accession>A0A066WAT2</accession>
<feature type="region of interest" description="Disordered" evidence="2">
    <location>
        <begin position="1082"/>
        <end position="1105"/>
    </location>
</feature>
<proteinExistence type="inferred from homology"/>
<comment type="similarity">
    <text evidence="1">Belongs to the sel-1 family.</text>
</comment>
<feature type="region of interest" description="Disordered" evidence="2">
    <location>
        <begin position="1162"/>
        <end position="1189"/>
    </location>
</feature>
<sequence length="1189" mass="129913">MAQQVGSSMPADEAQVQVGAGEALDKRGYARRNDGQEQRDEEILARTISLPRDGSHNARYTPQEAYDRALRLLRSVTLAHQRRMQESNSKGSSGAPEGSDGDSDPNPSRKSGATGSSAPRHSVLPSWKDIIRATYSPFGIVIRVYHKLSDLFASTARAAQYGRFILARTFAFLHGITGGDPGATGGGVGAGVGRLLGTGSTQRPAGAAFGYGYGGAETEQKYATTGIDTDRKSERAWPSAQPRQLWPEWEAFADEALFGPHIGTGAFSRTTDKRNKEYGLSYTDRLFRAVKGRVFETLMGKEQTKHDPTKRPVISPGELKRAQRVEEAVSLLQAIVNVGTDKVSSDAIERSLSPKDIIAAALQAQSPPAEPTNDSTTTSSLERPLREVQSDALWVLGEHHLWGTHGSAADVPRARAAFEQLAQATGNSSAHVRLGFLDGSGWGHGLAAGGVRPGADTNGTRGDQEKDDAEDIFGVGRGGAEQASALLHFAAAARSGDPDGQVSLGYRHWAGIGTPSACQDALVWYEKAADHSYARFMNGPPGGLTLPYTKIRLSDIEGGVYGPGASVASTGTGAQMPQMHAVLNSLPGSGADSDSRRLEDMLEFYTYHADNGEPWHMLFLARIYYHGSLWGPGETAGAVATDYGKSLRYLLRIASQVWPRDSGTVLRGGPAKLVAGPGERGEDVRMPNVDNTLLSHAGTAAGMIGHMYLRGEGVPQDFHRAWVWFQRGIDLADAVSHNGVGIMLRDGLGVPRDVAKAVQAFEIPASEKIPHTGAIVNIAKILYDIGDRADARKRFETAIFWGNPFESYYWLAKLNSAQARSPQSTAQAPRPQQDDLCRLAVVGFKRVVERGDWDNPVFHRAEKAWRRGHREKALLGWMMAGERGYEAAQNNIAWILDRDKRMFRIPAIDVESTQENNSNDRLALLQWTRSAGQNNIDALVKMGDYYFRGLGTESPGVPSYVKAAFCYQAAADSRLSALAYWNLAWMHETGVGVPRQDFVLAKRYYDTAWVINRSEAYLPVLLSLIRLHLRALWATATRGDATAASLWSSYAGSSEMMAYTEQEEHSLEAAARMGGLTKQQSDTFLDNKHGHGHDEYDHADPNLPESYDQRRLKRFDDELEGDDWSQGEADAEGTLEGFLLVLSLSALAYFVYLRQQAQLRLRQQGAPPPQHGQQQQEEDALQEFPDPRP</sequence>
<dbReference type="STRING" id="1037660.A0A066WAT2"/>
<dbReference type="GO" id="GO:0005789">
    <property type="term" value="C:endoplasmic reticulum membrane"/>
    <property type="evidence" value="ECO:0007669"/>
    <property type="project" value="TreeGrafter"/>
</dbReference>
<dbReference type="Gene3D" id="1.25.40.10">
    <property type="entry name" value="Tetratricopeptide repeat domain"/>
    <property type="match status" value="2"/>
</dbReference>
<dbReference type="PANTHER" id="PTHR11102">
    <property type="entry name" value="SEL-1-LIKE PROTEIN"/>
    <property type="match status" value="1"/>
</dbReference>
<dbReference type="Pfam" id="PF08238">
    <property type="entry name" value="Sel1"/>
    <property type="match status" value="5"/>
</dbReference>
<feature type="compositionally biased region" description="Polar residues" evidence="2">
    <location>
        <begin position="105"/>
        <end position="119"/>
    </location>
</feature>
<comment type="caution">
    <text evidence="3">The sequence shown here is derived from an EMBL/GenBank/DDBJ whole genome shotgun (WGS) entry which is preliminary data.</text>
</comment>
<feature type="compositionally biased region" description="Basic and acidic residues" evidence="2">
    <location>
        <begin position="23"/>
        <end position="44"/>
    </location>
</feature>
<protein>
    <recommendedName>
        <fullName evidence="5">HCP-like protein</fullName>
    </recommendedName>
</protein>
<dbReference type="GO" id="GO:0036503">
    <property type="term" value="P:ERAD pathway"/>
    <property type="evidence" value="ECO:0007669"/>
    <property type="project" value="TreeGrafter"/>
</dbReference>
<feature type="compositionally biased region" description="Polar residues" evidence="2">
    <location>
        <begin position="372"/>
        <end position="381"/>
    </location>
</feature>
<feature type="region of interest" description="Disordered" evidence="2">
    <location>
        <begin position="363"/>
        <end position="384"/>
    </location>
</feature>
<dbReference type="InterPro" id="IPR011990">
    <property type="entry name" value="TPR-like_helical_dom_sf"/>
</dbReference>
<dbReference type="HOGENOM" id="CLU_265389_0_0_1"/>
<dbReference type="SMART" id="SM00671">
    <property type="entry name" value="SEL1"/>
    <property type="match status" value="6"/>
</dbReference>
<name>A0A066WAT2_TILAU</name>
<evidence type="ECO:0000256" key="1">
    <source>
        <dbReference type="ARBA" id="ARBA00038101"/>
    </source>
</evidence>
<dbReference type="InterPro" id="IPR050767">
    <property type="entry name" value="Sel1_AlgK"/>
</dbReference>
<gene>
    <name evidence="3" type="ORF">K437DRAFT_267688</name>
</gene>
<evidence type="ECO:0008006" key="5">
    <source>
        <dbReference type="Google" id="ProtNLM"/>
    </source>
</evidence>
<dbReference type="OrthoDB" id="27934at2759"/>
<dbReference type="RefSeq" id="XP_013244047.1">
    <property type="nucleotide sequence ID" value="XM_013388593.1"/>
</dbReference>
<dbReference type="EMBL" id="JMSN01000026">
    <property type="protein sequence ID" value="KDN48199.1"/>
    <property type="molecule type" value="Genomic_DNA"/>
</dbReference>
<feature type="region of interest" description="Disordered" evidence="2">
    <location>
        <begin position="1"/>
        <end position="63"/>
    </location>
</feature>
<dbReference type="InParanoid" id="A0A066WAT2"/>
<feature type="compositionally biased region" description="Basic and acidic residues" evidence="2">
    <location>
        <begin position="1085"/>
        <end position="1100"/>
    </location>
</feature>
<reference evidence="3 4" key="1">
    <citation type="submission" date="2014-05" db="EMBL/GenBank/DDBJ databases">
        <title>Draft genome sequence of a rare smut relative, Tilletiaria anomala UBC 951.</title>
        <authorList>
            <consortium name="DOE Joint Genome Institute"/>
            <person name="Toome M."/>
            <person name="Kuo A."/>
            <person name="Henrissat B."/>
            <person name="Lipzen A."/>
            <person name="Tritt A."/>
            <person name="Yoshinaga Y."/>
            <person name="Zane M."/>
            <person name="Barry K."/>
            <person name="Grigoriev I.V."/>
            <person name="Spatafora J.W."/>
            <person name="Aimea M.C."/>
        </authorList>
    </citation>
    <scope>NUCLEOTIDE SEQUENCE [LARGE SCALE GENOMIC DNA]</scope>
    <source>
        <strain evidence="3 4">UBC 951</strain>
    </source>
</reference>
<evidence type="ECO:0000313" key="4">
    <source>
        <dbReference type="Proteomes" id="UP000027361"/>
    </source>
</evidence>
<dbReference type="InterPro" id="IPR006597">
    <property type="entry name" value="Sel1-like"/>
</dbReference>
<organism evidence="3 4">
    <name type="scientific">Tilletiaria anomala (strain ATCC 24038 / CBS 436.72 / UBC 951)</name>
    <dbReference type="NCBI Taxonomy" id="1037660"/>
    <lineage>
        <taxon>Eukaryota</taxon>
        <taxon>Fungi</taxon>
        <taxon>Dikarya</taxon>
        <taxon>Basidiomycota</taxon>
        <taxon>Ustilaginomycotina</taxon>
        <taxon>Exobasidiomycetes</taxon>
        <taxon>Georgefischeriales</taxon>
        <taxon>Tilletiariaceae</taxon>
        <taxon>Tilletiaria</taxon>
    </lineage>
</organism>
<dbReference type="GeneID" id="25265953"/>
<dbReference type="AlphaFoldDB" id="A0A066WAT2"/>
<feature type="compositionally biased region" description="Low complexity" evidence="2">
    <location>
        <begin position="1162"/>
        <end position="1175"/>
    </location>
</feature>
<keyword evidence="4" id="KW-1185">Reference proteome</keyword>
<dbReference type="SUPFAM" id="SSF81901">
    <property type="entry name" value="HCP-like"/>
    <property type="match status" value="3"/>
</dbReference>
<feature type="region of interest" description="Disordered" evidence="2">
    <location>
        <begin position="81"/>
        <end position="121"/>
    </location>
</feature>
<evidence type="ECO:0000313" key="3">
    <source>
        <dbReference type="EMBL" id="KDN48199.1"/>
    </source>
</evidence>
<dbReference type="Proteomes" id="UP000027361">
    <property type="component" value="Unassembled WGS sequence"/>
</dbReference>